<dbReference type="PANTHER" id="PTHR43581">
    <property type="entry name" value="ATP/GTP PHOSPHATASE"/>
    <property type="match status" value="1"/>
</dbReference>
<organism evidence="2 3">
    <name type="scientific">Photobacterium alginatilyticum</name>
    <dbReference type="NCBI Taxonomy" id="1775171"/>
    <lineage>
        <taxon>Bacteria</taxon>
        <taxon>Pseudomonadati</taxon>
        <taxon>Pseudomonadota</taxon>
        <taxon>Gammaproteobacteria</taxon>
        <taxon>Vibrionales</taxon>
        <taxon>Vibrionaceae</taxon>
        <taxon>Photobacterium</taxon>
    </lineage>
</organism>
<dbReference type="Gene3D" id="3.40.50.300">
    <property type="entry name" value="P-loop containing nucleotide triphosphate hydrolases"/>
    <property type="match status" value="1"/>
</dbReference>
<keyword evidence="3" id="KW-1185">Reference proteome</keyword>
<dbReference type="InterPro" id="IPR051396">
    <property type="entry name" value="Bact_Antivir_Def_Nuclease"/>
</dbReference>
<dbReference type="SUPFAM" id="SSF52540">
    <property type="entry name" value="P-loop containing nucleoside triphosphate hydrolases"/>
    <property type="match status" value="1"/>
</dbReference>
<gene>
    <name evidence="2" type="ORF">EIZ48_19310</name>
</gene>
<dbReference type="InterPro" id="IPR003959">
    <property type="entry name" value="ATPase_AAA_core"/>
</dbReference>
<accession>A0ABW9YN58</accession>
<evidence type="ECO:0000313" key="2">
    <source>
        <dbReference type="EMBL" id="NBI54666.1"/>
    </source>
</evidence>
<dbReference type="PANTHER" id="PTHR43581:SF4">
    <property type="entry name" value="ATP_GTP PHOSPHATASE"/>
    <property type="match status" value="1"/>
</dbReference>
<dbReference type="Pfam" id="PF13304">
    <property type="entry name" value="AAA_21"/>
    <property type="match status" value="1"/>
</dbReference>
<feature type="domain" description="ATPase AAA-type core" evidence="1">
    <location>
        <begin position="203"/>
        <end position="459"/>
    </location>
</feature>
<sequence>MNLYYSETLSIDSYNGFHLVQDHIGTNHSSAWNDYDYIVKFKIYHVKDGEVNKLGYIRTLINGYEDTSKYFIEKGVLEKPKIYNITGVMNEKDSVSLPLDIDFYNILKKILKKDEINELLSLICDASFFYSNYNTYKDWPGFNGSIMRDGSASEAILRKGHQIAMGNYVPKKSFKILLDNVSDTIDPVEFYFNNSREFERTNINLIIGRNGVGKTHLLKSLTESITGLKSHGDDWPYFHKLIVVAYSPFEDFYTKDDILDKIDEKYSKNGKPRKPKSKDRRRLNVNEYAYVGFRKENGNFDKDWPKNHSIDSLIKIMDFDDDNWWWDNDNTRLNKLLETLSLSIKFDHLAVKLKDQDELFKIDNNLYKQFKEIKNKIVKEDGIFFIKNGEALKLSSGQKIYSYMLPAIVAEIEDESLIILDEPELYLHPSLEIGLINMLKFLLNETSSYAIIATHSAVLAREVDRKGVTILRHNEENNTEVITPNIQTYGESLELIIGEAFDDYVTPKPFQKVIDKLIEKHESPQEVLSSYSKSMGDEALTYLASKITHDSDFEVEDE</sequence>
<reference evidence="2 3" key="1">
    <citation type="journal article" date="2017" name="Int. J. Syst. Evol. Microbiol.">
        <title>Photobacterium alginatilyticum sp. nov., a marine bacterium isolated from bottom seawater.</title>
        <authorList>
            <person name="Wang X."/>
            <person name="Wang Y."/>
            <person name="Yang X."/>
            <person name="Sun H."/>
            <person name="Li B."/>
            <person name="Zhang X.H."/>
        </authorList>
    </citation>
    <scope>NUCLEOTIDE SEQUENCE [LARGE SCALE GENOMIC DNA]</scope>
    <source>
        <strain evidence="2 3">P03D4</strain>
    </source>
</reference>
<keyword evidence="2" id="KW-0067">ATP-binding</keyword>
<dbReference type="Proteomes" id="UP000738517">
    <property type="component" value="Unassembled WGS sequence"/>
</dbReference>
<keyword evidence="2" id="KW-0547">Nucleotide-binding</keyword>
<protein>
    <submittedName>
        <fullName evidence="2">ATP-binding protein</fullName>
    </submittedName>
</protein>
<dbReference type="GO" id="GO:0005524">
    <property type="term" value="F:ATP binding"/>
    <property type="evidence" value="ECO:0007669"/>
    <property type="project" value="UniProtKB-KW"/>
</dbReference>
<name>A0ABW9YN58_9GAMM</name>
<dbReference type="EMBL" id="RSEJ01000022">
    <property type="protein sequence ID" value="NBI54666.1"/>
    <property type="molecule type" value="Genomic_DNA"/>
</dbReference>
<evidence type="ECO:0000259" key="1">
    <source>
        <dbReference type="Pfam" id="PF13304"/>
    </source>
</evidence>
<proteinExistence type="predicted"/>
<evidence type="ECO:0000313" key="3">
    <source>
        <dbReference type="Proteomes" id="UP000738517"/>
    </source>
</evidence>
<dbReference type="RefSeq" id="WP_160654931.1">
    <property type="nucleotide sequence ID" value="NZ_RSEJ01000022.1"/>
</dbReference>
<comment type="caution">
    <text evidence="2">The sequence shown here is derived from an EMBL/GenBank/DDBJ whole genome shotgun (WGS) entry which is preliminary data.</text>
</comment>
<dbReference type="InterPro" id="IPR027417">
    <property type="entry name" value="P-loop_NTPase"/>
</dbReference>